<dbReference type="GO" id="GO:0042276">
    <property type="term" value="P:error-prone translesion synthesis"/>
    <property type="evidence" value="ECO:0007669"/>
    <property type="project" value="TreeGrafter"/>
</dbReference>
<evidence type="ECO:0000256" key="11">
    <source>
        <dbReference type="ARBA" id="ARBA00022763"/>
    </source>
</evidence>
<evidence type="ECO:0000256" key="17">
    <source>
        <dbReference type="ARBA" id="ARBA00023125"/>
    </source>
</evidence>
<keyword evidence="15" id="KW-0239">DNA-directed DNA polymerase</keyword>
<evidence type="ECO:0000256" key="6">
    <source>
        <dbReference type="ARBA" id="ARBA00022457"/>
    </source>
</evidence>
<dbReference type="GO" id="GO:0008270">
    <property type="term" value="F:zinc ion binding"/>
    <property type="evidence" value="ECO:0007669"/>
    <property type="project" value="UniProtKB-KW"/>
</dbReference>
<evidence type="ECO:0000256" key="12">
    <source>
        <dbReference type="ARBA" id="ARBA00022771"/>
    </source>
</evidence>
<comment type="subcellular location">
    <subcellularLocation>
        <location evidence="2">Nucleus</location>
    </subcellularLocation>
</comment>
<feature type="coiled-coil region" evidence="21">
    <location>
        <begin position="223"/>
        <end position="369"/>
    </location>
</feature>
<keyword evidence="18" id="KW-0234">DNA repair</keyword>
<dbReference type="PROSITE" id="PS51908">
    <property type="entry name" value="ZF_UBZ4"/>
    <property type="match status" value="1"/>
</dbReference>
<dbReference type="PANTHER" id="PTHR11076:SF33">
    <property type="entry name" value="DNA POLYMERASE KAPPA"/>
    <property type="match status" value="1"/>
</dbReference>
<comment type="catalytic activity">
    <reaction evidence="20">
        <text>DNA(n) + a 2'-deoxyribonucleoside 5'-triphosphate = DNA(n+1) + diphosphate</text>
        <dbReference type="Rhea" id="RHEA:22508"/>
        <dbReference type="Rhea" id="RHEA-COMP:17339"/>
        <dbReference type="Rhea" id="RHEA-COMP:17340"/>
        <dbReference type="ChEBI" id="CHEBI:33019"/>
        <dbReference type="ChEBI" id="CHEBI:61560"/>
        <dbReference type="ChEBI" id="CHEBI:173112"/>
        <dbReference type="EC" id="2.7.7.7"/>
    </reaction>
</comment>
<dbReference type="Pfam" id="PF11799">
    <property type="entry name" value="IMS_C"/>
    <property type="match status" value="1"/>
</dbReference>
<feature type="region of interest" description="Disordered" evidence="22">
    <location>
        <begin position="1110"/>
        <end position="1131"/>
    </location>
</feature>
<evidence type="ECO:0000256" key="4">
    <source>
        <dbReference type="ARBA" id="ARBA00012417"/>
    </source>
</evidence>
<evidence type="ECO:0000313" key="23">
    <source>
        <dbReference type="EMBL" id="EKC39099.1"/>
    </source>
</evidence>
<keyword evidence="16 21" id="KW-0175">Coiled coil</keyword>
<keyword evidence="12" id="KW-0863">Zinc-finger</keyword>
<feature type="compositionally biased region" description="Basic and acidic residues" evidence="22">
    <location>
        <begin position="584"/>
        <end position="599"/>
    </location>
</feature>
<dbReference type="FunFam" id="1.10.150.810:FF:000001">
    <property type="entry name" value="DNA polymerase kappa"/>
    <property type="match status" value="1"/>
</dbReference>
<evidence type="ECO:0000256" key="1">
    <source>
        <dbReference type="ARBA" id="ARBA00001946"/>
    </source>
</evidence>
<evidence type="ECO:0000256" key="13">
    <source>
        <dbReference type="ARBA" id="ARBA00022833"/>
    </source>
</evidence>
<proteinExistence type="inferred from homology"/>
<dbReference type="GO" id="GO:0003887">
    <property type="term" value="F:DNA-directed DNA polymerase activity"/>
    <property type="evidence" value="ECO:0007669"/>
    <property type="project" value="UniProtKB-KW"/>
</dbReference>
<dbReference type="InterPro" id="IPR006642">
    <property type="entry name" value="Rad18_UBZ4"/>
</dbReference>
<dbReference type="FunFam" id="1.10.150.810:FF:000003">
    <property type="entry name" value="DNA polymerase kappa subunit"/>
    <property type="match status" value="1"/>
</dbReference>
<keyword evidence="9" id="KW-0235">DNA replication</keyword>
<dbReference type="PANTHER" id="PTHR11076">
    <property type="entry name" value="DNA REPAIR POLYMERASE UMUC / TRANSFERASE FAMILY MEMBER"/>
    <property type="match status" value="1"/>
</dbReference>
<dbReference type="GO" id="GO:0006260">
    <property type="term" value="P:DNA replication"/>
    <property type="evidence" value="ECO:0007669"/>
    <property type="project" value="UniProtKB-KW"/>
</dbReference>
<evidence type="ECO:0000256" key="22">
    <source>
        <dbReference type="SAM" id="MobiDB-lite"/>
    </source>
</evidence>
<dbReference type="InterPro" id="IPR001126">
    <property type="entry name" value="UmuC"/>
</dbReference>
<dbReference type="Gene3D" id="1.10.150.810">
    <property type="match status" value="2"/>
</dbReference>
<organism evidence="23">
    <name type="scientific">Magallana gigas</name>
    <name type="common">Pacific oyster</name>
    <name type="synonym">Crassostrea gigas</name>
    <dbReference type="NCBI Taxonomy" id="29159"/>
    <lineage>
        <taxon>Eukaryota</taxon>
        <taxon>Metazoa</taxon>
        <taxon>Spiralia</taxon>
        <taxon>Lophotrochozoa</taxon>
        <taxon>Mollusca</taxon>
        <taxon>Bivalvia</taxon>
        <taxon>Autobranchia</taxon>
        <taxon>Pteriomorphia</taxon>
        <taxon>Ostreida</taxon>
        <taxon>Ostreoidea</taxon>
        <taxon>Ostreidae</taxon>
        <taxon>Magallana</taxon>
    </lineage>
</organism>
<sequence length="1422" mass="165026">MMVQRPRRTREVTGPTPHSVAIKARPPNVKPPEYLILERRKKEDMLENYRKNTQYMEFNDLKNEWERSTDRKIKLNTVKRKVDSLLLDSQFTIEDRRERLRAMLRSEEQRYLREMEAGEETVLERQAKMRERAKFLKDKREEERLNFVQEKYDQQFRNQCEELRSTLSKRQQDEVCVERLEQLRIKEEIEMEKKEQEAMYAKLWEQDMLAKAAREERDAQSAHERNQEVLSVLRKQMAALEEQKEAARRLKEEEAQLLREQAMLRQMEEAKAREDKLRQQQETRDQLDLSLKIKMKKKAKAEQEQLAFDLKILEQLLEESRNEAMEQMQRKRELREEDRRYREYLHQLMEEEKVKEKELERLVNEEVEKMWQKRLHQWQLERQARKKLLQDVMAGRAVQIRERLAENDRKQRVAEEERMELLRTIEENRRLEEQQAAKLWEKNHNYQRDLQDQIIYNSKIRELEQHRDEEEFLLGMQAEREYQVRLKECLDNPQVFLRAWDGKRDSVKEREEIERKAGICPQACISCDMLMDMMNKTPESSDEEEEEDWMAINWDGNLNSGIKLLDRKKDVDNLDQSENSAEPTEGKQNKGMLSEDKSSSETLMSRMLLNDNKAGMSGLDKGRINQIIFEASKGSKYFENERKKEEQVTKRIEEQKQKLKAITQEHLDTAQTEADLLLEEFDRLRDLSRTIVHVDMDAFYAAVEMRDNPALRDKPMAVGGNSMLSTSNYHARKFGVRAAMPGFIGKKLCPELVIVPPHFDKYTSVSKEVREILATFDPNYCTVSLDEAYLDFTDHMTKRSGLSEKERTVICRNCDSFDKSFCLCDLNETLGLSVCENGTLKVKDRPSDVCGIAPNMMLAKVCSDMNKPNGQYIIPSTVEDVMSFIRKLPIRKISGIGKVSERMLNAVEVKTCQDLYDKRGLLYHLYSQISFNYFMRICLGIGSTTVERDGERKSMSTERTFSEMSAPTELYSKCLELCHSLAEDLQSEALKGKTVSIKIKTVKFDVKTRAFSLPDYTNDAEVIYIAAKDLLCKEMKNVHPHPLQLRLMGVRMSTLVDQTLLSNKKQQNTLIQFVKKGEKIGKNETHQGKDECSYDKQVDELVQCSVKNNVSTNQQEQNSDSTTLGQLNHCGNNMEQGPNENLITLEKDGNQGDNVQDLVSVTNPVSKEMNTEKPYAKIPRCENENDGQQLSDEGAANINTTEEKSNTVWYTCPVCRDEVGCSDLNGFNHHIDTCLSKSVVKECSRYTPEDESPKSKKTPSRKTITPKRKNSTSVPKLINSRFKTSQNLGNVKFQDSVVTVTQESFVTASALSDEPSTSKTRETIDTESSVEKLTKSQDSKTTETLVCPVCFMEQTGANLDAFNQHVDSCLCKGTITEILKEQKNSNKRSFEKQGSKGLGGKRKRQDSGTKCPSIATFFQMNT</sequence>
<reference evidence="23" key="1">
    <citation type="journal article" date="2012" name="Nature">
        <title>The oyster genome reveals stress adaptation and complexity of shell formation.</title>
        <authorList>
            <person name="Zhang G."/>
            <person name="Fang X."/>
            <person name="Guo X."/>
            <person name="Li L."/>
            <person name="Luo R."/>
            <person name="Xu F."/>
            <person name="Yang P."/>
            <person name="Zhang L."/>
            <person name="Wang X."/>
            <person name="Qi H."/>
            <person name="Xiong Z."/>
            <person name="Que H."/>
            <person name="Xie Y."/>
            <person name="Holland P.W."/>
            <person name="Paps J."/>
            <person name="Zhu Y."/>
            <person name="Wu F."/>
            <person name="Chen Y."/>
            <person name="Wang J."/>
            <person name="Peng C."/>
            <person name="Meng J."/>
            <person name="Yang L."/>
            <person name="Liu J."/>
            <person name="Wen B."/>
            <person name="Zhang N."/>
            <person name="Huang Z."/>
            <person name="Zhu Q."/>
            <person name="Feng Y."/>
            <person name="Mount A."/>
            <person name="Hedgecock D."/>
            <person name="Xu Z."/>
            <person name="Liu Y."/>
            <person name="Domazet-Loso T."/>
            <person name="Du Y."/>
            <person name="Sun X."/>
            <person name="Zhang S."/>
            <person name="Liu B."/>
            <person name="Cheng P."/>
            <person name="Jiang X."/>
            <person name="Li J."/>
            <person name="Fan D."/>
            <person name="Wang W."/>
            <person name="Fu W."/>
            <person name="Wang T."/>
            <person name="Wang B."/>
            <person name="Zhang J."/>
            <person name="Peng Z."/>
            <person name="Li Y."/>
            <person name="Li N."/>
            <person name="Wang J."/>
            <person name="Chen M."/>
            <person name="He Y."/>
            <person name="Tan F."/>
            <person name="Song X."/>
            <person name="Zheng Q."/>
            <person name="Huang R."/>
            <person name="Yang H."/>
            <person name="Du X."/>
            <person name="Chen L."/>
            <person name="Yang M."/>
            <person name="Gaffney P.M."/>
            <person name="Wang S."/>
            <person name="Luo L."/>
            <person name="She Z."/>
            <person name="Ming Y."/>
            <person name="Huang W."/>
            <person name="Zhang S."/>
            <person name="Huang B."/>
            <person name="Zhang Y."/>
            <person name="Qu T."/>
            <person name="Ni P."/>
            <person name="Miao G."/>
            <person name="Wang J."/>
            <person name="Wang Q."/>
            <person name="Steinberg C.E."/>
            <person name="Wang H."/>
            <person name="Li N."/>
            <person name="Qian L."/>
            <person name="Zhang G."/>
            <person name="Li Y."/>
            <person name="Yang H."/>
            <person name="Liu X."/>
            <person name="Wang J."/>
            <person name="Yin Y."/>
            <person name="Wang J."/>
        </authorList>
    </citation>
    <scope>NUCLEOTIDE SEQUENCE [LARGE SCALE GENOMIC DNA]</scope>
    <source>
        <strain evidence="23">05x7-T-G4-1.051#20</strain>
    </source>
</reference>
<evidence type="ECO:0000256" key="18">
    <source>
        <dbReference type="ARBA" id="ARBA00023204"/>
    </source>
</evidence>
<dbReference type="SUPFAM" id="SSF56672">
    <property type="entry name" value="DNA/RNA polymerases"/>
    <property type="match status" value="1"/>
</dbReference>
<feature type="region of interest" description="Disordered" evidence="22">
    <location>
        <begin position="1"/>
        <end position="27"/>
    </location>
</feature>
<comment type="similarity">
    <text evidence="3">Belongs to the DNA polymerase type-Y family.</text>
</comment>
<feature type="compositionally biased region" description="Basic and acidic residues" evidence="22">
    <location>
        <begin position="1385"/>
        <end position="1394"/>
    </location>
</feature>
<dbReference type="HAMAP" id="MF_01113">
    <property type="entry name" value="DNApol_IV"/>
    <property type="match status" value="1"/>
</dbReference>
<evidence type="ECO:0000256" key="3">
    <source>
        <dbReference type="ARBA" id="ARBA00010945"/>
    </source>
</evidence>
<keyword evidence="10" id="KW-0479">Metal-binding</keyword>
<name>K1R6F9_MAGGI</name>
<evidence type="ECO:0000256" key="2">
    <source>
        <dbReference type="ARBA" id="ARBA00004123"/>
    </source>
</evidence>
<feature type="compositionally biased region" description="Basic and acidic residues" evidence="22">
    <location>
        <begin position="1245"/>
        <end position="1254"/>
    </location>
</feature>
<feature type="region of interest" description="Disordered" evidence="22">
    <location>
        <begin position="1245"/>
        <end position="1272"/>
    </location>
</feature>
<dbReference type="Pfam" id="PF00817">
    <property type="entry name" value="IMS"/>
    <property type="match status" value="1"/>
</dbReference>
<keyword evidence="13" id="KW-0862">Zinc</keyword>
<keyword evidence="14" id="KW-0460">Magnesium</keyword>
<dbReference type="Pfam" id="PF13868">
    <property type="entry name" value="TPH"/>
    <property type="match status" value="1"/>
</dbReference>
<feature type="region of interest" description="Disordered" evidence="22">
    <location>
        <begin position="573"/>
        <end position="600"/>
    </location>
</feature>
<dbReference type="SUPFAM" id="SSF100879">
    <property type="entry name" value="Lesion bypass DNA polymerase (Y-family), little finger domain"/>
    <property type="match status" value="1"/>
</dbReference>
<feature type="compositionally biased region" description="Basic residues" evidence="22">
    <location>
        <begin position="1255"/>
        <end position="1270"/>
    </location>
</feature>
<keyword evidence="6" id="KW-0515">Mutator protein</keyword>
<evidence type="ECO:0000256" key="10">
    <source>
        <dbReference type="ARBA" id="ARBA00022723"/>
    </source>
</evidence>
<dbReference type="Gene3D" id="3.30.160.60">
    <property type="entry name" value="Classic Zinc Finger"/>
    <property type="match status" value="2"/>
</dbReference>
<dbReference type="Gene3D" id="3.40.1170.60">
    <property type="match status" value="1"/>
</dbReference>
<keyword evidence="19" id="KW-0539">Nucleus</keyword>
<dbReference type="GO" id="GO:0006281">
    <property type="term" value="P:DNA repair"/>
    <property type="evidence" value="ECO:0007669"/>
    <property type="project" value="UniProtKB-KW"/>
</dbReference>
<comment type="cofactor">
    <cofactor evidence="1">
        <name>Mg(2+)</name>
        <dbReference type="ChEBI" id="CHEBI:18420"/>
    </cofactor>
</comment>
<accession>K1R6F9</accession>
<dbReference type="Gene3D" id="3.30.1490.100">
    <property type="entry name" value="DNA polymerase, Y-family, little finger domain"/>
    <property type="match status" value="1"/>
</dbReference>
<feature type="region of interest" description="Disordered" evidence="22">
    <location>
        <begin position="1385"/>
        <end position="1412"/>
    </location>
</feature>
<evidence type="ECO:0000256" key="7">
    <source>
        <dbReference type="ARBA" id="ARBA00022679"/>
    </source>
</evidence>
<keyword evidence="11" id="KW-0227">DNA damage</keyword>
<feature type="region of interest" description="Disordered" evidence="22">
    <location>
        <begin position="1311"/>
        <end position="1335"/>
    </location>
</feature>
<dbReference type="InParanoid" id="K1R6F9"/>
<keyword evidence="7" id="KW-0808">Transferase</keyword>
<protein>
    <recommendedName>
        <fullName evidence="5">DNA polymerase kappa</fullName>
        <ecNumber evidence="4">2.7.7.7</ecNumber>
    </recommendedName>
</protein>
<keyword evidence="8" id="KW-0548">Nucleotidyltransferase</keyword>
<dbReference type="HOGENOM" id="CLU_253004_0_0_1"/>
<dbReference type="GO" id="GO:0003684">
    <property type="term" value="F:damaged DNA binding"/>
    <property type="evidence" value="ECO:0007669"/>
    <property type="project" value="InterPro"/>
</dbReference>
<dbReference type="InterPro" id="IPR017961">
    <property type="entry name" value="DNA_pol_Y-fam_little_finger"/>
</dbReference>
<dbReference type="Gene3D" id="3.30.70.270">
    <property type="match status" value="1"/>
</dbReference>
<dbReference type="EC" id="2.7.7.7" evidence="4"/>
<evidence type="ECO:0000256" key="16">
    <source>
        <dbReference type="ARBA" id="ARBA00023054"/>
    </source>
</evidence>
<dbReference type="InterPro" id="IPR050116">
    <property type="entry name" value="DNA_polymerase-Y"/>
</dbReference>
<dbReference type="CDD" id="cd03586">
    <property type="entry name" value="PolY_Pol_IV_kappa"/>
    <property type="match status" value="1"/>
</dbReference>
<evidence type="ECO:0000256" key="19">
    <source>
        <dbReference type="ARBA" id="ARBA00023242"/>
    </source>
</evidence>
<evidence type="ECO:0000256" key="8">
    <source>
        <dbReference type="ARBA" id="ARBA00022695"/>
    </source>
</evidence>
<dbReference type="FunFam" id="3.30.1490.100:FF:000004">
    <property type="entry name" value="DNA polymerase IV"/>
    <property type="match status" value="1"/>
</dbReference>
<dbReference type="SMART" id="SM00734">
    <property type="entry name" value="ZnF_Rad18"/>
    <property type="match status" value="2"/>
</dbReference>
<dbReference type="InterPro" id="IPR043128">
    <property type="entry name" value="Rev_trsase/Diguanyl_cyclase"/>
</dbReference>
<dbReference type="InterPro" id="IPR036775">
    <property type="entry name" value="DNA_pol_Y-fam_lit_finger_sf"/>
</dbReference>
<evidence type="ECO:0000256" key="5">
    <source>
        <dbReference type="ARBA" id="ARBA00016178"/>
    </source>
</evidence>
<evidence type="ECO:0000256" key="14">
    <source>
        <dbReference type="ARBA" id="ARBA00022842"/>
    </source>
</evidence>
<dbReference type="PROSITE" id="PS50173">
    <property type="entry name" value="UMUC"/>
    <property type="match status" value="1"/>
</dbReference>
<dbReference type="InterPro" id="IPR043597">
    <property type="entry name" value="TPH_dom"/>
</dbReference>
<dbReference type="EMBL" id="JH818576">
    <property type="protein sequence ID" value="EKC39099.1"/>
    <property type="molecule type" value="Genomic_DNA"/>
</dbReference>
<dbReference type="InterPro" id="IPR022880">
    <property type="entry name" value="DNApol_IV"/>
</dbReference>
<evidence type="ECO:0000256" key="21">
    <source>
        <dbReference type="SAM" id="Coils"/>
    </source>
</evidence>
<dbReference type="FunFam" id="3.40.1170.60:FF:000002">
    <property type="entry name" value="Polymerase (DNA directed) kappa"/>
    <property type="match status" value="1"/>
</dbReference>
<evidence type="ECO:0000256" key="15">
    <source>
        <dbReference type="ARBA" id="ARBA00022932"/>
    </source>
</evidence>
<dbReference type="InterPro" id="IPR043502">
    <property type="entry name" value="DNA/RNA_pol_sf"/>
</dbReference>
<evidence type="ECO:0000256" key="20">
    <source>
        <dbReference type="ARBA" id="ARBA00049244"/>
    </source>
</evidence>
<feature type="compositionally biased region" description="Basic and acidic residues" evidence="22">
    <location>
        <begin position="1319"/>
        <end position="1335"/>
    </location>
</feature>
<gene>
    <name evidence="23" type="ORF">CGI_10020675</name>
</gene>
<keyword evidence="17" id="KW-0238">DNA-binding</keyword>
<evidence type="ECO:0000256" key="9">
    <source>
        <dbReference type="ARBA" id="ARBA00022705"/>
    </source>
</evidence>
<dbReference type="GO" id="GO:0005634">
    <property type="term" value="C:nucleus"/>
    <property type="evidence" value="ECO:0007669"/>
    <property type="project" value="UniProtKB-SubCell"/>
</dbReference>
<feature type="coiled-coil region" evidence="21">
    <location>
        <begin position="638"/>
        <end position="687"/>
    </location>
</feature>